<proteinExistence type="predicted"/>
<reference evidence="1 2" key="1">
    <citation type="journal article" date="2019" name="Int. J. Syst. Evol. Microbiol.">
        <title>The Global Catalogue of Microorganisms (GCM) 10K type strain sequencing project: providing services to taxonomists for standard genome sequencing and annotation.</title>
        <authorList>
            <consortium name="The Broad Institute Genomics Platform"/>
            <consortium name="The Broad Institute Genome Sequencing Center for Infectious Disease"/>
            <person name="Wu L."/>
            <person name="Ma J."/>
        </authorList>
    </citation>
    <scope>NUCLEOTIDE SEQUENCE [LARGE SCALE GENOMIC DNA]</scope>
    <source>
        <strain evidence="1 2">JCM 5052</strain>
    </source>
</reference>
<sequence>MSGSPAGRWVVGVGNMECPAGDLGWMAVVGAPVSLEGAGVPSSRVRDYRESRYMRNDSTMIA</sequence>
<accession>A0ABN1DX01</accession>
<keyword evidence="2" id="KW-1185">Reference proteome</keyword>
<dbReference type="EMBL" id="BAAABZ010000071">
    <property type="protein sequence ID" value="GAA0554378.1"/>
    <property type="molecule type" value="Genomic_DNA"/>
</dbReference>
<protein>
    <submittedName>
        <fullName evidence="1">Uncharacterized protein</fullName>
    </submittedName>
</protein>
<name>A0ABN1DX01_9ACTN</name>
<evidence type="ECO:0000313" key="1">
    <source>
        <dbReference type="EMBL" id="GAA0554378.1"/>
    </source>
</evidence>
<dbReference type="Proteomes" id="UP001501576">
    <property type="component" value="Unassembled WGS sequence"/>
</dbReference>
<evidence type="ECO:0000313" key="2">
    <source>
        <dbReference type="Proteomes" id="UP001501576"/>
    </source>
</evidence>
<organism evidence="1 2">
    <name type="scientific">Streptomyces mordarskii</name>
    <dbReference type="NCBI Taxonomy" id="1226758"/>
    <lineage>
        <taxon>Bacteria</taxon>
        <taxon>Bacillati</taxon>
        <taxon>Actinomycetota</taxon>
        <taxon>Actinomycetes</taxon>
        <taxon>Kitasatosporales</taxon>
        <taxon>Streptomycetaceae</taxon>
        <taxon>Streptomyces</taxon>
    </lineage>
</organism>
<comment type="caution">
    <text evidence="1">The sequence shown here is derived from an EMBL/GenBank/DDBJ whole genome shotgun (WGS) entry which is preliminary data.</text>
</comment>
<gene>
    <name evidence="1" type="ORF">GCM10010390_65580</name>
</gene>